<evidence type="ECO:0000256" key="5">
    <source>
        <dbReference type="ARBA" id="ARBA00022692"/>
    </source>
</evidence>
<reference evidence="8" key="1">
    <citation type="journal article" date="2020" name="mSystems">
        <title>Genome- and Community-Level Interaction Insights into Carbon Utilization and Element Cycling Functions of Hydrothermarchaeota in Hydrothermal Sediment.</title>
        <authorList>
            <person name="Zhou Z."/>
            <person name="Liu Y."/>
            <person name="Xu W."/>
            <person name="Pan J."/>
            <person name="Luo Z.H."/>
            <person name="Li M."/>
        </authorList>
    </citation>
    <scope>NUCLEOTIDE SEQUENCE [LARGE SCALE GENOMIC DNA]</scope>
    <source>
        <strain evidence="8">HyVt-357</strain>
    </source>
</reference>
<evidence type="ECO:0000256" key="4">
    <source>
        <dbReference type="ARBA" id="ARBA00022452"/>
    </source>
</evidence>
<dbReference type="SUPFAM" id="SSF56954">
    <property type="entry name" value="Outer membrane efflux proteins (OEP)"/>
    <property type="match status" value="1"/>
</dbReference>
<organism evidence="8">
    <name type="scientific">Marinobacter antarcticus</name>
    <dbReference type="NCBI Taxonomy" id="564117"/>
    <lineage>
        <taxon>Bacteria</taxon>
        <taxon>Pseudomonadati</taxon>
        <taxon>Pseudomonadota</taxon>
        <taxon>Gammaproteobacteria</taxon>
        <taxon>Pseudomonadales</taxon>
        <taxon>Marinobacteraceae</taxon>
        <taxon>Marinobacter</taxon>
    </lineage>
</organism>
<sequence length="447" mass="50331">MNRQFTFRVQWLTPLQEQFMFSLAQPQPRFVLVAILLLPITTLAQQEETTLPDLWTLENSIQRVLDIAPEIKTAEAKVNARQGALQQAGAWPNPTISVQSDDKLGIEDGSGGNDITQYAFSLPLPLSGRLSHQKAIASEALQGAKANRRYQRLVLEQQTAMRFRQLQLTTANLELAEQRLKLADELKAATLRREQAGELSKLERLRLGLVREEAQQILDKAEGEYHEALSQYRAYLGLPSTVNLTLTPLRPLESVPPLATFEMNLADQPLFVVAQHRIGASQSNVKLSQASRWPDPVLSVFQAEDFLGGRRQKSIGIGLSITVPLWDRKSGQRSQSLAEVREAQSDLNSLRRDITSRVRQSYIHLKHLVQQATHYRARVFEPAREVLDLTNKAYLSGEVEILSLIDANSTYFNAHTRYLGLLQLAWTERAELQLTAGRSSLNAEQEK</sequence>
<evidence type="ECO:0000256" key="7">
    <source>
        <dbReference type="ARBA" id="ARBA00023237"/>
    </source>
</evidence>
<keyword evidence="3" id="KW-0813">Transport</keyword>
<protein>
    <submittedName>
        <fullName evidence="8">TolC family protein</fullName>
    </submittedName>
</protein>
<evidence type="ECO:0000256" key="6">
    <source>
        <dbReference type="ARBA" id="ARBA00023136"/>
    </source>
</evidence>
<gene>
    <name evidence="8" type="ORF">ENI00_12775</name>
</gene>
<accession>A0A831R358</accession>
<keyword evidence="6" id="KW-0472">Membrane</keyword>
<evidence type="ECO:0000256" key="3">
    <source>
        <dbReference type="ARBA" id="ARBA00022448"/>
    </source>
</evidence>
<dbReference type="GO" id="GO:0009279">
    <property type="term" value="C:cell outer membrane"/>
    <property type="evidence" value="ECO:0007669"/>
    <property type="project" value="UniProtKB-SubCell"/>
</dbReference>
<evidence type="ECO:0000256" key="2">
    <source>
        <dbReference type="ARBA" id="ARBA00007613"/>
    </source>
</evidence>
<dbReference type="GO" id="GO:0015562">
    <property type="term" value="F:efflux transmembrane transporter activity"/>
    <property type="evidence" value="ECO:0007669"/>
    <property type="project" value="InterPro"/>
</dbReference>
<comment type="caution">
    <text evidence="8">The sequence shown here is derived from an EMBL/GenBank/DDBJ whole genome shotgun (WGS) entry which is preliminary data.</text>
</comment>
<dbReference type="GO" id="GO:1990281">
    <property type="term" value="C:efflux pump complex"/>
    <property type="evidence" value="ECO:0007669"/>
    <property type="project" value="TreeGrafter"/>
</dbReference>
<dbReference type="Proteomes" id="UP000885748">
    <property type="component" value="Unassembled WGS sequence"/>
</dbReference>
<dbReference type="PANTHER" id="PTHR30026">
    <property type="entry name" value="OUTER MEMBRANE PROTEIN TOLC"/>
    <property type="match status" value="1"/>
</dbReference>
<dbReference type="AlphaFoldDB" id="A0A831R358"/>
<keyword evidence="7" id="KW-0998">Cell outer membrane</keyword>
<dbReference type="PANTHER" id="PTHR30026:SF20">
    <property type="entry name" value="OUTER MEMBRANE PROTEIN TOLC"/>
    <property type="match status" value="1"/>
</dbReference>
<comment type="subcellular location">
    <subcellularLocation>
        <location evidence="1">Cell outer membrane</location>
    </subcellularLocation>
</comment>
<comment type="similarity">
    <text evidence="2">Belongs to the outer membrane factor (OMF) (TC 1.B.17) family.</text>
</comment>
<dbReference type="InterPro" id="IPR051906">
    <property type="entry name" value="TolC-like"/>
</dbReference>
<evidence type="ECO:0000313" key="8">
    <source>
        <dbReference type="EMBL" id="HEA53163.1"/>
    </source>
</evidence>
<proteinExistence type="inferred from homology"/>
<dbReference type="GO" id="GO:0015288">
    <property type="term" value="F:porin activity"/>
    <property type="evidence" value="ECO:0007669"/>
    <property type="project" value="TreeGrafter"/>
</dbReference>
<keyword evidence="4" id="KW-1134">Transmembrane beta strand</keyword>
<evidence type="ECO:0000256" key="1">
    <source>
        <dbReference type="ARBA" id="ARBA00004442"/>
    </source>
</evidence>
<dbReference type="EMBL" id="DRGY01000100">
    <property type="protein sequence ID" value="HEA53163.1"/>
    <property type="molecule type" value="Genomic_DNA"/>
</dbReference>
<dbReference type="Gene3D" id="1.20.1600.10">
    <property type="entry name" value="Outer membrane efflux proteins (OEP)"/>
    <property type="match status" value="1"/>
</dbReference>
<dbReference type="InterPro" id="IPR003423">
    <property type="entry name" value="OMP_efflux"/>
</dbReference>
<name>A0A831R358_9GAMM</name>
<dbReference type="Pfam" id="PF02321">
    <property type="entry name" value="OEP"/>
    <property type="match status" value="2"/>
</dbReference>
<keyword evidence="5" id="KW-0812">Transmembrane</keyword>